<dbReference type="EMBL" id="BK015743">
    <property type="protein sequence ID" value="DAE22965.1"/>
    <property type="molecule type" value="Genomic_DNA"/>
</dbReference>
<proteinExistence type="predicted"/>
<name>A0A8S5QW91_9CAUD</name>
<organism evidence="1">
    <name type="scientific">Siphoviridae sp. ctzSN25</name>
    <dbReference type="NCBI Taxonomy" id="2826529"/>
    <lineage>
        <taxon>Viruses</taxon>
        <taxon>Duplodnaviria</taxon>
        <taxon>Heunggongvirae</taxon>
        <taxon>Uroviricota</taxon>
        <taxon>Caudoviricetes</taxon>
    </lineage>
</organism>
<reference evidence="1" key="1">
    <citation type="journal article" date="2021" name="Proc. Natl. Acad. Sci. U.S.A.">
        <title>A Catalog of Tens of Thousands of Viruses from Human Metagenomes Reveals Hidden Associations with Chronic Diseases.</title>
        <authorList>
            <person name="Tisza M.J."/>
            <person name="Buck C.B."/>
        </authorList>
    </citation>
    <scope>NUCLEOTIDE SEQUENCE</scope>
    <source>
        <strain evidence="1">CtzSN25</strain>
    </source>
</reference>
<protein>
    <submittedName>
        <fullName evidence="1">Uncharacterized protein</fullName>
    </submittedName>
</protein>
<sequence length="32" mass="3849">MTESVKKSCYNKNIKKEYSFYFKGERGKVIDK</sequence>
<accession>A0A8S5QW91</accession>
<evidence type="ECO:0000313" key="1">
    <source>
        <dbReference type="EMBL" id="DAE22965.1"/>
    </source>
</evidence>